<dbReference type="PANTHER" id="PTHR33064">
    <property type="entry name" value="POL PROTEIN"/>
    <property type="match status" value="1"/>
</dbReference>
<dbReference type="InterPro" id="IPR041577">
    <property type="entry name" value="RT_RNaseH_2"/>
</dbReference>
<dbReference type="EMBL" id="JAINUG010000222">
    <property type="protein sequence ID" value="KAJ8386845.1"/>
    <property type="molecule type" value="Genomic_DNA"/>
</dbReference>
<protein>
    <recommendedName>
        <fullName evidence="2">Reverse transcriptase/retrotransposon-derived protein RNase H-like domain-containing protein</fullName>
    </recommendedName>
</protein>
<comment type="caution">
    <text evidence="3">The sequence shown here is derived from an EMBL/GenBank/DDBJ whole genome shotgun (WGS) entry which is preliminary data.</text>
</comment>
<dbReference type="Proteomes" id="UP001221898">
    <property type="component" value="Unassembled WGS sequence"/>
</dbReference>
<dbReference type="SUPFAM" id="SSF56672">
    <property type="entry name" value="DNA/RNA polymerases"/>
    <property type="match status" value="1"/>
</dbReference>
<dbReference type="PANTHER" id="PTHR33064:SF37">
    <property type="entry name" value="RIBONUCLEASE H"/>
    <property type="match status" value="1"/>
</dbReference>
<feature type="region of interest" description="Disordered" evidence="1">
    <location>
        <begin position="231"/>
        <end position="268"/>
    </location>
</feature>
<reference evidence="3" key="1">
    <citation type="journal article" date="2023" name="Science">
        <title>Genome structures resolve the early diversification of teleost fishes.</title>
        <authorList>
            <person name="Parey E."/>
            <person name="Louis A."/>
            <person name="Montfort J."/>
            <person name="Bouchez O."/>
            <person name="Roques C."/>
            <person name="Iampietro C."/>
            <person name="Lluch J."/>
            <person name="Castinel A."/>
            <person name="Donnadieu C."/>
            <person name="Desvignes T."/>
            <person name="Floi Bucao C."/>
            <person name="Jouanno E."/>
            <person name="Wen M."/>
            <person name="Mejri S."/>
            <person name="Dirks R."/>
            <person name="Jansen H."/>
            <person name="Henkel C."/>
            <person name="Chen W.J."/>
            <person name="Zahm M."/>
            <person name="Cabau C."/>
            <person name="Klopp C."/>
            <person name="Thompson A.W."/>
            <person name="Robinson-Rechavi M."/>
            <person name="Braasch I."/>
            <person name="Lecointre G."/>
            <person name="Bobe J."/>
            <person name="Postlethwait J.H."/>
            <person name="Berthelot C."/>
            <person name="Roest Crollius H."/>
            <person name="Guiguen Y."/>
        </authorList>
    </citation>
    <scope>NUCLEOTIDE SEQUENCE</scope>
    <source>
        <strain evidence="3">NC1722</strain>
    </source>
</reference>
<dbReference type="Pfam" id="PF17919">
    <property type="entry name" value="RT_RNaseH_2"/>
    <property type="match status" value="1"/>
</dbReference>
<evidence type="ECO:0000259" key="2">
    <source>
        <dbReference type="Pfam" id="PF17919"/>
    </source>
</evidence>
<gene>
    <name evidence="3" type="ORF">AAFF_G00166400</name>
</gene>
<accession>A0AAD7RML2</accession>
<evidence type="ECO:0000313" key="4">
    <source>
        <dbReference type="Proteomes" id="UP001221898"/>
    </source>
</evidence>
<organism evidence="3 4">
    <name type="scientific">Aldrovandia affinis</name>
    <dbReference type="NCBI Taxonomy" id="143900"/>
    <lineage>
        <taxon>Eukaryota</taxon>
        <taxon>Metazoa</taxon>
        <taxon>Chordata</taxon>
        <taxon>Craniata</taxon>
        <taxon>Vertebrata</taxon>
        <taxon>Euteleostomi</taxon>
        <taxon>Actinopterygii</taxon>
        <taxon>Neopterygii</taxon>
        <taxon>Teleostei</taxon>
        <taxon>Notacanthiformes</taxon>
        <taxon>Halosauridae</taxon>
        <taxon>Aldrovandia</taxon>
    </lineage>
</organism>
<evidence type="ECO:0000256" key="1">
    <source>
        <dbReference type="SAM" id="MobiDB-lite"/>
    </source>
</evidence>
<dbReference type="AlphaFoldDB" id="A0AAD7RML2"/>
<evidence type="ECO:0000313" key="3">
    <source>
        <dbReference type="EMBL" id="KAJ8386845.1"/>
    </source>
</evidence>
<dbReference type="InterPro" id="IPR051320">
    <property type="entry name" value="Viral_Replic_Matur_Polypro"/>
</dbReference>
<feature type="domain" description="Reverse transcriptase/retrotransposon-derived protein RNase H-like" evidence="2">
    <location>
        <begin position="121"/>
        <end position="174"/>
    </location>
</feature>
<dbReference type="InterPro" id="IPR043128">
    <property type="entry name" value="Rev_trsase/Diguanyl_cyclase"/>
</dbReference>
<dbReference type="InterPro" id="IPR043502">
    <property type="entry name" value="DNA/RNA_pol_sf"/>
</dbReference>
<sequence>MERVLSHIPKQHCIVYLDDLLVHAGYFEGALRHLREVFAAICCRQLFRRETTFLGHVVSADGVATDPAKIAAVRDWPPPTNISDLQSFLGLASYYRRYVQDFATIARPLHHLTDRGQPYVWDDPCAQAFNVLQTALITAPVLACPDTNRPFILDTDASNVGVGAVLSQPIDSGEQVQEEQERDAALTQVRSWLVAGKRPDVAALDTETRAYHSQWAGLDIGWPHTDPWHSPLPRRQVSHPDPFPPETLSERLGEAGGEPRGGGVRRHI</sequence>
<keyword evidence="4" id="KW-1185">Reference proteome</keyword>
<name>A0AAD7RML2_9TELE</name>
<dbReference type="Gene3D" id="3.30.70.270">
    <property type="match status" value="2"/>
</dbReference>
<proteinExistence type="predicted"/>
<dbReference type="FunFam" id="3.30.70.270:FF:000115">
    <property type="entry name" value="Polyprotein of retroviral origin, putative"/>
    <property type="match status" value="1"/>
</dbReference>